<dbReference type="AlphaFoldDB" id="A0A9N9NPE0"/>
<sequence length="64" mass="7239">TRMNYQPANKIQKNHGVSTSTLRESWNGDVSSITMPGGKFLHSVTDIDQMFNKESAQKKNFVTH</sequence>
<accession>A0A9N9NPE0</accession>
<name>A0A9N9NPE0_9GLOM</name>
<gene>
    <name evidence="2" type="ORF">AMORRO_LOCUS15371</name>
</gene>
<evidence type="ECO:0000313" key="2">
    <source>
        <dbReference type="EMBL" id="CAG8751487.1"/>
    </source>
</evidence>
<organism evidence="2 3">
    <name type="scientific">Acaulospora morrowiae</name>
    <dbReference type="NCBI Taxonomy" id="94023"/>
    <lineage>
        <taxon>Eukaryota</taxon>
        <taxon>Fungi</taxon>
        <taxon>Fungi incertae sedis</taxon>
        <taxon>Mucoromycota</taxon>
        <taxon>Glomeromycotina</taxon>
        <taxon>Glomeromycetes</taxon>
        <taxon>Diversisporales</taxon>
        <taxon>Acaulosporaceae</taxon>
        <taxon>Acaulospora</taxon>
    </lineage>
</organism>
<feature type="non-terminal residue" evidence="2">
    <location>
        <position position="1"/>
    </location>
</feature>
<dbReference type="Proteomes" id="UP000789342">
    <property type="component" value="Unassembled WGS sequence"/>
</dbReference>
<dbReference type="OrthoDB" id="2413960at2759"/>
<keyword evidence="3" id="KW-1185">Reference proteome</keyword>
<evidence type="ECO:0000313" key="3">
    <source>
        <dbReference type="Proteomes" id="UP000789342"/>
    </source>
</evidence>
<feature type="non-terminal residue" evidence="2">
    <location>
        <position position="64"/>
    </location>
</feature>
<reference evidence="2" key="1">
    <citation type="submission" date="2021-06" db="EMBL/GenBank/DDBJ databases">
        <authorList>
            <person name="Kallberg Y."/>
            <person name="Tangrot J."/>
            <person name="Rosling A."/>
        </authorList>
    </citation>
    <scope>NUCLEOTIDE SEQUENCE</scope>
    <source>
        <strain evidence="2">CL551</strain>
    </source>
</reference>
<protein>
    <submittedName>
        <fullName evidence="2">12896_t:CDS:1</fullName>
    </submittedName>
</protein>
<evidence type="ECO:0000256" key="1">
    <source>
        <dbReference type="SAM" id="MobiDB-lite"/>
    </source>
</evidence>
<dbReference type="EMBL" id="CAJVPV010035736">
    <property type="protein sequence ID" value="CAG8751487.1"/>
    <property type="molecule type" value="Genomic_DNA"/>
</dbReference>
<proteinExistence type="predicted"/>
<feature type="region of interest" description="Disordered" evidence="1">
    <location>
        <begin position="1"/>
        <end position="29"/>
    </location>
</feature>
<comment type="caution">
    <text evidence="2">The sequence shown here is derived from an EMBL/GenBank/DDBJ whole genome shotgun (WGS) entry which is preliminary data.</text>
</comment>